<evidence type="ECO:0000256" key="1">
    <source>
        <dbReference type="SAM" id="MobiDB-lite"/>
    </source>
</evidence>
<dbReference type="EMBL" id="CCYD01000041">
    <property type="protein sequence ID" value="CEG35267.1"/>
    <property type="molecule type" value="Genomic_DNA"/>
</dbReference>
<feature type="compositionally biased region" description="Basic and acidic residues" evidence="1">
    <location>
        <begin position="1"/>
        <end position="43"/>
    </location>
</feature>
<evidence type="ECO:0000313" key="4">
    <source>
        <dbReference type="Proteomes" id="UP000054928"/>
    </source>
</evidence>
<dbReference type="InterPro" id="IPR045255">
    <property type="entry name" value="RanBP1-like"/>
</dbReference>
<dbReference type="GO" id="GO:0005096">
    <property type="term" value="F:GTPase activator activity"/>
    <property type="evidence" value="ECO:0007669"/>
    <property type="project" value="TreeGrafter"/>
</dbReference>
<dbReference type="InterPro" id="IPR000156">
    <property type="entry name" value="Ran_bind_dom"/>
</dbReference>
<evidence type="ECO:0000313" key="3">
    <source>
        <dbReference type="EMBL" id="CEG35267.1"/>
    </source>
</evidence>
<evidence type="ECO:0000259" key="2">
    <source>
        <dbReference type="PROSITE" id="PS50196"/>
    </source>
</evidence>
<protein>
    <submittedName>
        <fullName evidence="3">Ran-binding protein</fullName>
    </submittedName>
</protein>
<dbReference type="OMA" id="QPEIGGH"/>
<sequence>MATKGDHEKPETVDNEHQPTIKKVRLDEDANVAEDVKKVKIDEDAIPQPEIGSHEDAVQKMSSPVTKQDAGSNTNEKVPKEVKPNTNGSAFGGFSAFCGKNAFAAYTTPANTNGFCTKPSSTNEPSFAKFTAETSTADDTSTQSITSIASSSQSGGFASFQGKSPVTFASFATAQSSPDDFGAKASSALATDFLDSDVAQKVEPVVPALTEAELANGEEGEHILVEKRAKLFKLVEKDYTEVGIGPLRVLSAKDSAVDKVTARVVMRRESYPHGPGTKLLLNASLGSCLLCEKKTEKTMQLTVLEANEDSREDNEFTPVTYLLRYGSPEDLDMMMMRFQAHMHLSTSVTSSS</sequence>
<dbReference type="GO" id="GO:0005643">
    <property type="term" value="C:nuclear pore"/>
    <property type="evidence" value="ECO:0007669"/>
    <property type="project" value="TreeGrafter"/>
</dbReference>
<feature type="region of interest" description="Disordered" evidence="1">
    <location>
        <begin position="1"/>
        <end position="86"/>
    </location>
</feature>
<dbReference type="Proteomes" id="UP000054928">
    <property type="component" value="Unassembled WGS sequence"/>
</dbReference>
<dbReference type="STRING" id="4781.A0A0N7L397"/>
<feature type="domain" description="RanBD1" evidence="2">
    <location>
        <begin position="201"/>
        <end position="339"/>
    </location>
</feature>
<dbReference type="PANTHER" id="PTHR23138:SF183">
    <property type="entry name" value="RANBD1 DOMAIN-CONTAINING PROTEIN"/>
    <property type="match status" value="1"/>
</dbReference>
<dbReference type="Gene3D" id="2.30.29.30">
    <property type="entry name" value="Pleckstrin-homology domain (PH domain)/Phosphotyrosine-binding domain (PTB)"/>
    <property type="match status" value="1"/>
</dbReference>
<dbReference type="PROSITE" id="PS50196">
    <property type="entry name" value="RANBD1"/>
    <property type="match status" value="1"/>
</dbReference>
<dbReference type="SMART" id="SM00160">
    <property type="entry name" value="RanBD"/>
    <property type="match status" value="1"/>
</dbReference>
<name>A0A0N7L397_PLAHL</name>
<accession>A0A0N7L397</accession>
<dbReference type="GeneID" id="36404449"/>
<keyword evidence="4" id="KW-1185">Reference proteome</keyword>
<dbReference type="Pfam" id="PF00638">
    <property type="entry name" value="Ran_BP1"/>
    <property type="match status" value="1"/>
</dbReference>
<dbReference type="PANTHER" id="PTHR23138">
    <property type="entry name" value="RAN BINDING PROTEIN"/>
    <property type="match status" value="1"/>
</dbReference>
<dbReference type="AlphaFoldDB" id="A0A0N7L397"/>
<dbReference type="RefSeq" id="XP_024571636.1">
    <property type="nucleotide sequence ID" value="XM_024722282.1"/>
</dbReference>
<dbReference type="GO" id="GO:0005737">
    <property type="term" value="C:cytoplasm"/>
    <property type="evidence" value="ECO:0007669"/>
    <property type="project" value="TreeGrafter"/>
</dbReference>
<dbReference type="InterPro" id="IPR011993">
    <property type="entry name" value="PH-like_dom_sf"/>
</dbReference>
<reference evidence="4" key="1">
    <citation type="submission" date="2014-09" db="EMBL/GenBank/DDBJ databases">
        <authorList>
            <person name="Sharma Rahul"/>
            <person name="Thines Marco"/>
        </authorList>
    </citation>
    <scope>NUCLEOTIDE SEQUENCE [LARGE SCALE GENOMIC DNA]</scope>
</reference>
<organism evidence="3 4">
    <name type="scientific">Plasmopara halstedii</name>
    <name type="common">Downy mildew of sunflower</name>
    <dbReference type="NCBI Taxonomy" id="4781"/>
    <lineage>
        <taxon>Eukaryota</taxon>
        <taxon>Sar</taxon>
        <taxon>Stramenopiles</taxon>
        <taxon>Oomycota</taxon>
        <taxon>Peronosporomycetes</taxon>
        <taxon>Peronosporales</taxon>
        <taxon>Peronosporaceae</taxon>
        <taxon>Plasmopara</taxon>
    </lineage>
</organism>
<feature type="compositionally biased region" description="Polar residues" evidence="1">
    <location>
        <begin position="60"/>
        <end position="76"/>
    </location>
</feature>
<proteinExistence type="predicted"/>
<dbReference type="CDD" id="cd00835">
    <property type="entry name" value="RanBD_family"/>
    <property type="match status" value="1"/>
</dbReference>
<dbReference type="SUPFAM" id="SSF50729">
    <property type="entry name" value="PH domain-like"/>
    <property type="match status" value="1"/>
</dbReference>
<dbReference type="OrthoDB" id="2357150at2759"/>